<gene>
    <name evidence="3" type="ORF">CGL56_05360</name>
</gene>
<accession>A0A2G0CKF2</accession>
<dbReference type="Gene3D" id="3.40.630.30">
    <property type="match status" value="1"/>
</dbReference>
<feature type="domain" description="N-acetyltransferase" evidence="2">
    <location>
        <begin position="17"/>
        <end position="203"/>
    </location>
</feature>
<dbReference type="PROSITE" id="PS51186">
    <property type="entry name" value="GNAT"/>
    <property type="match status" value="1"/>
</dbReference>
<protein>
    <recommendedName>
        <fullName evidence="2">N-acetyltransferase domain-containing protein</fullName>
    </recommendedName>
</protein>
<dbReference type="InterPro" id="IPR000182">
    <property type="entry name" value="GNAT_dom"/>
</dbReference>
<evidence type="ECO:0000256" key="1">
    <source>
        <dbReference type="SAM" id="Phobius"/>
    </source>
</evidence>
<feature type="transmembrane region" description="Helical" evidence="1">
    <location>
        <begin position="778"/>
        <end position="801"/>
    </location>
</feature>
<sequence>MPACRQNGLPMVKSGPVLHWILSAADLEARAALVDQFFALYAHEDNFPDENEREEPRYILQRIREGSDKPHTHLIAYTIDGRVRAGAIFEYYPLSACCMLTYLFVDKKARDRGIARQLIETDRERGIPGLVAHLREQGRPVRAVFFETNNPFLTPEGTDSMAPADRLTAFYKLGAKRVDIDYVQPPLDREKAPVTNLYLCTFPRLSGDVFLLSINTLLCFLVEFYHSLEALEGDLPRELERARDWTPGTAPGFATAAIERMYESLLRNDYAAAGVTYLKQLPRRERPQLVFGRASVCLEILVDESYYRIGVRQGGAAGYLPLSGGSGDPDPLSAHQQNDRFCVVTHSFETDLLSYAYQSAPPFYTRCFNFPGFREVIVRFPQTLAFVSEGRQEMLYVLADGEQQRHATVRTVPRRGGGGEIIHAVVKEIRLKVFLNYTYFFNSEIRIWHLVFSALEDTGIDEIDLIKLMKFFSGSQESKTEAEKVRELGKIKFVIPGREDRELDVIQLFEEMSGLRYARREDYVGEADLPDKPSIHAIRTGVVGIDTDYCRFTAVGEGDEQDRIREVLAQLFENLRSNEEGKKVSSADVQRQYARNKHAEYVFEAFCGITLGIFDYDRMGFEEVSDTLVPRSATESSFLTINRGVLSSFGYGDSVFAASVNTIGINPYLQIPSAVLAHNEYVVNDAFARSRAVLEEVMGDESVVDIRKLEASRKQIRQLLNIDFLPNVFQYPTEQDLFEYGLVHRGILERRKRTQANLEQIDHLIEESNASLDHRYQFWVNVLLMVISIFQIYEVVTSLITEIGGPRLSTFPVLMKLTVLLVLIAICVYIAHRLYRNSSVDSGKRFILRSRPAGPTP</sequence>
<proteinExistence type="predicted"/>
<feature type="transmembrane region" description="Helical" evidence="1">
    <location>
        <begin position="813"/>
        <end position="832"/>
    </location>
</feature>
<dbReference type="GO" id="GO:0016747">
    <property type="term" value="F:acyltransferase activity, transferring groups other than amino-acyl groups"/>
    <property type="evidence" value="ECO:0007669"/>
    <property type="project" value="InterPro"/>
</dbReference>
<evidence type="ECO:0000313" key="3">
    <source>
        <dbReference type="EMBL" id="PHL00460.1"/>
    </source>
</evidence>
<dbReference type="AlphaFoldDB" id="A0A2G0CKF2"/>
<dbReference type="Proteomes" id="UP000226437">
    <property type="component" value="Unassembled WGS sequence"/>
</dbReference>
<keyword evidence="4" id="KW-1185">Reference proteome</keyword>
<dbReference type="InterPro" id="IPR016181">
    <property type="entry name" value="Acyl_CoA_acyltransferase"/>
</dbReference>
<reference evidence="3 4" key="1">
    <citation type="submission" date="2017-10" db="EMBL/GenBank/DDBJ databases">
        <title>The draft genome sequence of Lewinella marina KCTC 32374.</title>
        <authorList>
            <person name="Wang K."/>
        </authorList>
    </citation>
    <scope>NUCLEOTIDE SEQUENCE [LARGE SCALE GENOMIC DNA]</scope>
    <source>
        <strain evidence="3 4">MKG-38</strain>
    </source>
</reference>
<keyword evidence="1" id="KW-1133">Transmembrane helix</keyword>
<evidence type="ECO:0000313" key="4">
    <source>
        <dbReference type="Proteomes" id="UP000226437"/>
    </source>
</evidence>
<dbReference type="EMBL" id="PDLO01000001">
    <property type="protein sequence ID" value="PHL00460.1"/>
    <property type="molecule type" value="Genomic_DNA"/>
</dbReference>
<comment type="caution">
    <text evidence="3">The sequence shown here is derived from an EMBL/GenBank/DDBJ whole genome shotgun (WGS) entry which is preliminary data.</text>
</comment>
<organism evidence="3 4">
    <name type="scientific">Neolewinella marina</name>
    <dbReference type="NCBI Taxonomy" id="438751"/>
    <lineage>
        <taxon>Bacteria</taxon>
        <taxon>Pseudomonadati</taxon>
        <taxon>Bacteroidota</taxon>
        <taxon>Saprospiria</taxon>
        <taxon>Saprospirales</taxon>
        <taxon>Lewinellaceae</taxon>
        <taxon>Neolewinella</taxon>
    </lineage>
</organism>
<dbReference type="SUPFAM" id="SSF55729">
    <property type="entry name" value="Acyl-CoA N-acyltransferases (Nat)"/>
    <property type="match status" value="1"/>
</dbReference>
<dbReference type="CDD" id="cd04301">
    <property type="entry name" value="NAT_SF"/>
    <property type="match status" value="1"/>
</dbReference>
<keyword evidence="1" id="KW-0812">Transmembrane</keyword>
<keyword evidence="1" id="KW-0472">Membrane</keyword>
<name>A0A2G0CKF2_9BACT</name>
<evidence type="ECO:0000259" key="2">
    <source>
        <dbReference type="PROSITE" id="PS51186"/>
    </source>
</evidence>